<feature type="compositionally biased region" description="Low complexity" evidence="3">
    <location>
        <begin position="115"/>
        <end position="124"/>
    </location>
</feature>
<dbReference type="GO" id="GO:0015562">
    <property type="term" value="F:efflux transmembrane transporter activity"/>
    <property type="evidence" value="ECO:0007669"/>
    <property type="project" value="InterPro"/>
</dbReference>
<keyword evidence="5" id="KW-1185">Reference proteome</keyword>
<organism evidence="4 5">
    <name type="scientific">Roseomonas acroporae</name>
    <dbReference type="NCBI Taxonomy" id="2937791"/>
    <lineage>
        <taxon>Bacteria</taxon>
        <taxon>Pseudomonadati</taxon>
        <taxon>Pseudomonadota</taxon>
        <taxon>Alphaproteobacteria</taxon>
        <taxon>Acetobacterales</taxon>
        <taxon>Roseomonadaceae</taxon>
        <taxon>Roseomonas</taxon>
    </lineage>
</organism>
<evidence type="ECO:0000256" key="2">
    <source>
        <dbReference type="RuleBase" id="RU362097"/>
    </source>
</evidence>
<accession>A0A9X1Y4Z1</accession>
<evidence type="ECO:0000256" key="1">
    <source>
        <dbReference type="ARBA" id="ARBA00007613"/>
    </source>
</evidence>
<dbReference type="PANTHER" id="PTHR30203:SF33">
    <property type="entry name" value="BLR4455 PROTEIN"/>
    <property type="match status" value="1"/>
</dbReference>
<evidence type="ECO:0000256" key="3">
    <source>
        <dbReference type="SAM" id="MobiDB-lite"/>
    </source>
</evidence>
<reference evidence="4" key="1">
    <citation type="submission" date="2022-04" db="EMBL/GenBank/DDBJ databases">
        <title>Roseomonas acroporae sp. nov., isolated from coral Acropora digitifera.</title>
        <authorList>
            <person name="Sun H."/>
        </authorList>
    </citation>
    <scope>NUCLEOTIDE SEQUENCE</scope>
    <source>
        <strain evidence="4">NAR14</strain>
    </source>
</reference>
<comment type="subcellular location">
    <subcellularLocation>
        <location evidence="2">Cell membrane</location>
        <topology evidence="2">Lipid-anchor</topology>
    </subcellularLocation>
</comment>
<comment type="similarity">
    <text evidence="1 2">Belongs to the outer membrane factor (OMF) (TC 1.B.17) family.</text>
</comment>
<evidence type="ECO:0000313" key="5">
    <source>
        <dbReference type="Proteomes" id="UP001139516"/>
    </source>
</evidence>
<keyword evidence="2" id="KW-0812">Transmembrane</keyword>
<dbReference type="Pfam" id="PF02321">
    <property type="entry name" value="OEP"/>
    <property type="match status" value="2"/>
</dbReference>
<dbReference type="AlphaFoldDB" id="A0A9X1Y4Z1"/>
<dbReference type="PANTHER" id="PTHR30203">
    <property type="entry name" value="OUTER MEMBRANE CATION EFFLUX PROTEIN"/>
    <property type="match status" value="1"/>
</dbReference>
<dbReference type="Proteomes" id="UP001139516">
    <property type="component" value="Unassembled WGS sequence"/>
</dbReference>
<dbReference type="RefSeq" id="WP_248665715.1">
    <property type="nucleotide sequence ID" value="NZ_JALPRX010000014.1"/>
</dbReference>
<feature type="region of interest" description="Disordered" evidence="3">
    <location>
        <begin position="85"/>
        <end position="129"/>
    </location>
</feature>
<dbReference type="SUPFAM" id="SSF56954">
    <property type="entry name" value="Outer membrane efflux proteins (OEP)"/>
    <property type="match status" value="1"/>
</dbReference>
<dbReference type="InterPro" id="IPR010131">
    <property type="entry name" value="MdtP/NodT-like"/>
</dbReference>
<dbReference type="Gene3D" id="2.20.200.10">
    <property type="entry name" value="Outer membrane efflux proteins (OEP)"/>
    <property type="match status" value="2"/>
</dbReference>
<comment type="caution">
    <text evidence="4">The sequence shown here is derived from an EMBL/GenBank/DDBJ whole genome shotgun (WGS) entry which is preliminary data.</text>
</comment>
<keyword evidence="2" id="KW-1134">Transmembrane beta strand</keyword>
<dbReference type="InterPro" id="IPR003423">
    <property type="entry name" value="OMP_efflux"/>
</dbReference>
<feature type="compositionally biased region" description="Low complexity" evidence="3">
    <location>
        <begin position="85"/>
        <end position="104"/>
    </location>
</feature>
<keyword evidence="2" id="KW-0472">Membrane</keyword>
<dbReference type="NCBIfam" id="TIGR01845">
    <property type="entry name" value="outer_NodT"/>
    <property type="match status" value="1"/>
</dbReference>
<dbReference type="EMBL" id="JALPRX010000014">
    <property type="protein sequence ID" value="MCK8783591.1"/>
    <property type="molecule type" value="Genomic_DNA"/>
</dbReference>
<evidence type="ECO:0000313" key="4">
    <source>
        <dbReference type="EMBL" id="MCK8783591.1"/>
    </source>
</evidence>
<proteinExistence type="inferred from homology"/>
<feature type="compositionally biased region" description="Gly residues" evidence="3">
    <location>
        <begin position="105"/>
        <end position="114"/>
    </location>
</feature>
<protein>
    <submittedName>
        <fullName evidence="4">Efflux transporter outer membrane subunit</fullName>
    </submittedName>
</protein>
<keyword evidence="2" id="KW-0564">Palmitate</keyword>
<name>A0A9X1Y4Z1_9PROT</name>
<sequence>MLADAPSAGIPLPDRLTYADVGPARWPTRDWWRGFGSPELDGLMEAAAGNNFDIAVAIAQVRQADAQARITGAALLPTVNLTGSATRSQSASSGGSSTSTTGAGTTTGVGGVGTTTGTTTSTVISGGGGGNRQSSIFRASLAASYEIDFWGKNTAALAAAERTRAANQFNVGAVMLTTQATVANTYFELIAAQARLAIAESNLRDATRILEVIRLRVSVGTATGLDLAQQETTVAQLRANVPPLRQTVEQDGNTLATLIGRTPESLTVRGGGFERIVVPPVNAGLPAELIVRRPDVWQAEAQLASAQASVANARAQMLPSVQLTATGGVQSLLLGTLLRPESQLFTLAAALTQPLIDGGKLRAQVDLARAQVEQYLASYRYAIVNALTDSENALVALRRTTEQEELQAQAVRQAERAFAIAEAQLRAGTIDLVSLLTAQQSLYTARNTLAQVRLLRLQAAVGLFRALGGGWS</sequence>
<gene>
    <name evidence="4" type="ORF">M0638_04250</name>
</gene>
<dbReference type="Gene3D" id="1.20.1600.10">
    <property type="entry name" value="Outer membrane efflux proteins (OEP)"/>
    <property type="match status" value="2"/>
</dbReference>
<dbReference type="GO" id="GO:0005886">
    <property type="term" value="C:plasma membrane"/>
    <property type="evidence" value="ECO:0007669"/>
    <property type="project" value="UniProtKB-SubCell"/>
</dbReference>
<keyword evidence="2" id="KW-0449">Lipoprotein</keyword>